<dbReference type="Pfam" id="PF00230">
    <property type="entry name" value="MIP"/>
    <property type="match status" value="1"/>
</dbReference>
<evidence type="ECO:0000256" key="5">
    <source>
        <dbReference type="SAM" id="Phobius"/>
    </source>
</evidence>
<proteinExistence type="predicted"/>
<dbReference type="AlphaFoldDB" id="A0A6C0CEL2"/>
<evidence type="ECO:0000256" key="3">
    <source>
        <dbReference type="ARBA" id="ARBA00022989"/>
    </source>
</evidence>
<name>A0A6C0CEL2_9ZZZZ</name>
<reference evidence="6" key="1">
    <citation type="journal article" date="2020" name="Nature">
        <title>Giant virus diversity and host interactions through global metagenomics.</title>
        <authorList>
            <person name="Schulz F."/>
            <person name="Roux S."/>
            <person name="Paez-Espino D."/>
            <person name="Jungbluth S."/>
            <person name="Walsh D.A."/>
            <person name="Denef V.J."/>
            <person name="McMahon K.D."/>
            <person name="Konstantinidis K.T."/>
            <person name="Eloe-Fadrosh E.A."/>
            <person name="Kyrpides N.C."/>
            <person name="Woyke T."/>
        </authorList>
    </citation>
    <scope>NUCLEOTIDE SEQUENCE</scope>
    <source>
        <strain evidence="6">GVMAG-M-3300020565-3</strain>
    </source>
</reference>
<comment type="subcellular location">
    <subcellularLocation>
        <location evidence="1">Membrane</location>
        <topology evidence="1">Multi-pass membrane protein</topology>
    </subcellularLocation>
</comment>
<evidence type="ECO:0000256" key="1">
    <source>
        <dbReference type="ARBA" id="ARBA00004141"/>
    </source>
</evidence>
<accession>A0A6C0CEL2</accession>
<dbReference type="GO" id="GO:0015267">
    <property type="term" value="F:channel activity"/>
    <property type="evidence" value="ECO:0007669"/>
    <property type="project" value="InterPro"/>
</dbReference>
<dbReference type="InterPro" id="IPR023271">
    <property type="entry name" value="Aquaporin-like"/>
</dbReference>
<dbReference type="SUPFAM" id="SSF81338">
    <property type="entry name" value="Aquaporin-like"/>
    <property type="match status" value="1"/>
</dbReference>
<keyword evidence="2 5" id="KW-0812">Transmembrane</keyword>
<keyword evidence="3 5" id="KW-1133">Transmembrane helix</keyword>
<dbReference type="GO" id="GO:0016020">
    <property type="term" value="C:membrane"/>
    <property type="evidence" value="ECO:0007669"/>
    <property type="project" value="UniProtKB-SubCell"/>
</dbReference>
<organism evidence="6">
    <name type="scientific">viral metagenome</name>
    <dbReference type="NCBI Taxonomy" id="1070528"/>
    <lineage>
        <taxon>unclassified sequences</taxon>
        <taxon>metagenomes</taxon>
        <taxon>organismal metagenomes</taxon>
    </lineage>
</organism>
<evidence type="ECO:0000313" key="6">
    <source>
        <dbReference type="EMBL" id="QHT02290.1"/>
    </source>
</evidence>
<dbReference type="EMBL" id="MN739392">
    <property type="protein sequence ID" value="QHT02290.1"/>
    <property type="molecule type" value="Genomic_DNA"/>
</dbReference>
<dbReference type="Gene3D" id="1.20.1080.10">
    <property type="entry name" value="Glycerol uptake facilitator protein"/>
    <property type="match status" value="1"/>
</dbReference>
<dbReference type="InterPro" id="IPR000425">
    <property type="entry name" value="MIP"/>
</dbReference>
<feature type="transmembrane region" description="Helical" evidence="5">
    <location>
        <begin position="33"/>
        <end position="59"/>
    </location>
</feature>
<sequence>MYDKIELDQLFAECVGTYVFFMCILQSSDPLPIAIGLLAAVYMFGKVSGGFFNSTLSFIMYLKGTISITKFFAYVFAQTVGGILALATWKIINNQ</sequence>
<keyword evidence="4 5" id="KW-0472">Membrane</keyword>
<protein>
    <submittedName>
        <fullName evidence="6">Uncharacterized protein</fullName>
    </submittedName>
</protein>
<evidence type="ECO:0000256" key="2">
    <source>
        <dbReference type="ARBA" id="ARBA00022692"/>
    </source>
</evidence>
<feature type="transmembrane region" description="Helical" evidence="5">
    <location>
        <begin position="71"/>
        <end position="92"/>
    </location>
</feature>
<evidence type="ECO:0000256" key="4">
    <source>
        <dbReference type="ARBA" id="ARBA00023136"/>
    </source>
</evidence>